<dbReference type="GO" id="GO:0016020">
    <property type="term" value="C:membrane"/>
    <property type="evidence" value="ECO:0007669"/>
    <property type="project" value="UniProtKB-SubCell"/>
</dbReference>
<keyword evidence="7" id="KW-1185">Reference proteome</keyword>
<comment type="similarity">
    <text evidence="2">Belongs to the major facilitator superfamily. Monocarboxylate porter (TC 2.A.1.13) family.</text>
</comment>
<gene>
    <name evidence="6" type="ORF">EMPS_03128</name>
</gene>
<dbReference type="PROSITE" id="PS50850">
    <property type="entry name" value="MFS"/>
    <property type="match status" value="1"/>
</dbReference>
<evidence type="ECO:0000256" key="3">
    <source>
        <dbReference type="SAM" id="MobiDB-lite"/>
    </source>
</evidence>
<dbReference type="SUPFAM" id="SSF103473">
    <property type="entry name" value="MFS general substrate transporter"/>
    <property type="match status" value="1"/>
</dbReference>
<feature type="transmembrane region" description="Helical" evidence="4">
    <location>
        <begin position="436"/>
        <end position="458"/>
    </location>
</feature>
<evidence type="ECO:0000256" key="2">
    <source>
        <dbReference type="ARBA" id="ARBA00006727"/>
    </source>
</evidence>
<feature type="transmembrane region" description="Helical" evidence="4">
    <location>
        <begin position="73"/>
        <end position="98"/>
    </location>
</feature>
<dbReference type="AlphaFoldDB" id="A0A9P3LU85"/>
<comment type="caution">
    <text evidence="6">The sequence shown here is derived from an EMBL/GenBank/DDBJ whole genome shotgun (WGS) entry which is preliminary data.</text>
</comment>
<proteinExistence type="inferred from homology"/>
<dbReference type="GO" id="GO:0022857">
    <property type="term" value="F:transmembrane transporter activity"/>
    <property type="evidence" value="ECO:0007669"/>
    <property type="project" value="InterPro"/>
</dbReference>
<feature type="transmembrane region" description="Helical" evidence="4">
    <location>
        <begin position="110"/>
        <end position="132"/>
    </location>
</feature>
<reference evidence="6" key="2">
    <citation type="journal article" date="2022" name="Microbiol. Resour. Announc.">
        <title>Whole-Genome Sequence of Entomortierella parvispora E1425, a Mucoromycotan Fungus Associated with Burkholderiaceae-Related Endosymbiotic Bacteria.</title>
        <authorList>
            <person name="Herlambang A."/>
            <person name="Guo Y."/>
            <person name="Takashima Y."/>
            <person name="Narisawa K."/>
            <person name="Ohta H."/>
            <person name="Nishizawa T."/>
        </authorList>
    </citation>
    <scope>NUCLEOTIDE SEQUENCE</scope>
    <source>
        <strain evidence="6">E1425</strain>
    </source>
</reference>
<keyword evidence="4" id="KW-0812">Transmembrane</keyword>
<reference evidence="6" key="1">
    <citation type="submission" date="2021-11" db="EMBL/GenBank/DDBJ databases">
        <authorList>
            <person name="Herlambang A."/>
            <person name="Guo Y."/>
            <person name="Takashima Y."/>
            <person name="Nishizawa T."/>
        </authorList>
    </citation>
    <scope>NUCLEOTIDE SEQUENCE</scope>
    <source>
        <strain evidence="6">E1425</strain>
    </source>
</reference>
<evidence type="ECO:0000259" key="5">
    <source>
        <dbReference type="PROSITE" id="PS50850"/>
    </source>
</evidence>
<evidence type="ECO:0000256" key="1">
    <source>
        <dbReference type="ARBA" id="ARBA00004141"/>
    </source>
</evidence>
<feature type="transmembrane region" description="Helical" evidence="4">
    <location>
        <begin position="311"/>
        <end position="331"/>
    </location>
</feature>
<keyword evidence="4" id="KW-1133">Transmembrane helix</keyword>
<dbReference type="PANTHER" id="PTHR11360:SF284">
    <property type="entry name" value="EG:103B4.3 PROTEIN-RELATED"/>
    <property type="match status" value="1"/>
</dbReference>
<organism evidence="6 7">
    <name type="scientific">Entomortierella parvispora</name>
    <dbReference type="NCBI Taxonomy" id="205924"/>
    <lineage>
        <taxon>Eukaryota</taxon>
        <taxon>Fungi</taxon>
        <taxon>Fungi incertae sedis</taxon>
        <taxon>Mucoromycota</taxon>
        <taxon>Mortierellomycotina</taxon>
        <taxon>Mortierellomycetes</taxon>
        <taxon>Mortierellales</taxon>
        <taxon>Mortierellaceae</taxon>
        <taxon>Entomortierella</taxon>
    </lineage>
</organism>
<sequence length="509" mass="54140">MATTTEKPTLERRDTAITTKTMVEMVSIPQAGASSISAMATSAPITIATPEEANDQKPATPSLSVVRDGGPQAWLVVLGSFLIHSFAFAPTEYIFGIFELHYQTIYPTASASSIAFIGTTGSATTYIAGFLAGVVADRVGFRKTAICGTLIMTLSLVLASFARQLWVLYLTQGIMFGIGASLAYYPAIAAPSHYFSKQRGLATGLAVSGVGVGGLVLAPATHTLIDRYDIFWTLRILALLCLVLCGVASLLIVERKEHFEAQGSFNALQQDDPENDKAVSDDHDPDAARRAKDQHEPSFLDALQVFKDPRFMSLSLAELAASIGVLIPLYYMQTYAVFIGVSAENGALILGLSNGASFAGRITLGLIADYISNSKMLLFCSWATAFSVMVLWTIAKSFGSLLTMALMFGFFAGGYVSLVPVAVAKSFGTKQMASTIGFVYFFGGLGMLGGAPLAGFLLDVTRPAISYLPVTLTAGSTMTVGAICITSWAYFNWRALRAQRTSTASTTVA</sequence>
<dbReference type="Gene3D" id="1.20.1250.20">
    <property type="entry name" value="MFS general substrate transporter like domains"/>
    <property type="match status" value="1"/>
</dbReference>
<evidence type="ECO:0000313" key="7">
    <source>
        <dbReference type="Proteomes" id="UP000827284"/>
    </source>
</evidence>
<dbReference type="InterPro" id="IPR050327">
    <property type="entry name" value="Proton-linked_MCT"/>
</dbReference>
<dbReference type="InterPro" id="IPR020846">
    <property type="entry name" value="MFS_dom"/>
</dbReference>
<feature type="transmembrane region" description="Helical" evidence="4">
    <location>
        <begin position="401"/>
        <end position="424"/>
    </location>
</feature>
<dbReference type="PANTHER" id="PTHR11360">
    <property type="entry name" value="MONOCARBOXYLATE TRANSPORTER"/>
    <property type="match status" value="1"/>
</dbReference>
<name>A0A9P3LU85_9FUNG</name>
<feature type="region of interest" description="Disordered" evidence="3">
    <location>
        <begin position="265"/>
        <end position="294"/>
    </location>
</feature>
<dbReference type="Proteomes" id="UP000827284">
    <property type="component" value="Unassembled WGS sequence"/>
</dbReference>
<dbReference type="OrthoDB" id="2213137at2759"/>
<accession>A0A9P3LU85</accession>
<keyword evidence="4" id="KW-0472">Membrane</keyword>
<dbReference type="Pfam" id="PF07690">
    <property type="entry name" value="MFS_1"/>
    <property type="match status" value="1"/>
</dbReference>
<dbReference type="InterPro" id="IPR036259">
    <property type="entry name" value="MFS_trans_sf"/>
</dbReference>
<feature type="compositionally biased region" description="Basic and acidic residues" evidence="3">
    <location>
        <begin position="275"/>
        <end position="294"/>
    </location>
</feature>
<evidence type="ECO:0000313" key="6">
    <source>
        <dbReference type="EMBL" id="GJJ70778.1"/>
    </source>
</evidence>
<protein>
    <recommendedName>
        <fullName evidence="5">Major facilitator superfamily (MFS) profile domain-containing protein</fullName>
    </recommendedName>
</protein>
<feature type="transmembrane region" description="Helical" evidence="4">
    <location>
        <begin position="464"/>
        <end position="491"/>
    </location>
</feature>
<feature type="domain" description="Major facilitator superfamily (MFS) profile" evidence="5">
    <location>
        <begin position="73"/>
        <end position="499"/>
    </location>
</feature>
<dbReference type="EMBL" id="BQFW01000004">
    <property type="protein sequence ID" value="GJJ70778.1"/>
    <property type="molecule type" value="Genomic_DNA"/>
</dbReference>
<feature type="transmembrane region" description="Helical" evidence="4">
    <location>
        <begin position="337"/>
        <end position="364"/>
    </location>
</feature>
<feature type="transmembrane region" description="Helical" evidence="4">
    <location>
        <begin position="144"/>
        <end position="162"/>
    </location>
</feature>
<evidence type="ECO:0000256" key="4">
    <source>
        <dbReference type="SAM" id="Phobius"/>
    </source>
</evidence>
<feature type="transmembrane region" description="Helical" evidence="4">
    <location>
        <begin position="168"/>
        <end position="188"/>
    </location>
</feature>
<feature type="transmembrane region" description="Helical" evidence="4">
    <location>
        <begin position="376"/>
        <end position="395"/>
    </location>
</feature>
<comment type="subcellular location">
    <subcellularLocation>
        <location evidence="1">Membrane</location>
        <topology evidence="1">Multi-pass membrane protein</topology>
    </subcellularLocation>
</comment>
<feature type="transmembrane region" description="Helical" evidence="4">
    <location>
        <begin position="230"/>
        <end position="253"/>
    </location>
</feature>
<feature type="transmembrane region" description="Helical" evidence="4">
    <location>
        <begin position="200"/>
        <end position="218"/>
    </location>
</feature>
<dbReference type="InterPro" id="IPR011701">
    <property type="entry name" value="MFS"/>
</dbReference>